<evidence type="ECO:0000313" key="3">
    <source>
        <dbReference type="EMBL" id="GAA3937054.1"/>
    </source>
</evidence>
<reference evidence="4" key="1">
    <citation type="journal article" date="2019" name="Int. J. Syst. Evol. Microbiol.">
        <title>The Global Catalogue of Microorganisms (GCM) 10K type strain sequencing project: providing services to taxonomists for standard genome sequencing and annotation.</title>
        <authorList>
            <consortium name="The Broad Institute Genomics Platform"/>
            <consortium name="The Broad Institute Genome Sequencing Center for Infectious Disease"/>
            <person name="Wu L."/>
            <person name="Ma J."/>
        </authorList>
    </citation>
    <scope>NUCLEOTIDE SEQUENCE [LARGE SCALE GENOMIC DNA]</scope>
    <source>
        <strain evidence="4">JCM 17551</strain>
    </source>
</reference>
<keyword evidence="2" id="KW-0472">Membrane</keyword>
<keyword evidence="2" id="KW-1133">Transmembrane helix</keyword>
<name>A0ABP7N6B9_9GAMM</name>
<comment type="caution">
    <text evidence="3">The sequence shown here is derived from an EMBL/GenBank/DDBJ whole genome shotgun (WGS) entry which is preliminary data.</text>
</comment>
<organism evidence="3 4">
    <name type="scientific">Litoribacillus peritrichatus</name>
    <dbReference type="NCBI Taxonomy" id="718191"/>
    <lineage>
        <taxon>Bacteria</taxon>
        <taxon>Pseudomonadati</taxon>
        <taxon>Pseudomonadota</taxon>
        <taxon>Gammaproteobacteria</taxon>
        <taxon>Oceanospirillales</taxon>
        <taxon>Oceanospirillaceae</taxon>
        <taxon>Litoribacillus</taxon>
    </lineage>
</organism>
<keyword evidence="2" id="KW-0812">Transmembrane</keyword>
<accession>A0ABP7N6B9</accession>
<proteinExistence type="predicted"/>
<protein>
    <submittedName>
        <fullName evidence="3">Uncharacterized protein</fullName>
    </submittedName>
</protein>
<keyword evidence="4" id="KW-1185">Reference proteome</keyword>
<sequence length="264" mass="30393">MSSGLTTGLIVVGIIVILIGIAYINQQMEKNRIERSRIAQNLHDQINMLESLLRDLPPHYLHKGLKRLLTESMMYKANHLFSVGDKNQKHFAKQMLGEAQSQLNAIANQKGEPKEIPLKTAEQVRRTRNLLEVLNQHLLSLARAGRVGKDKAKSYHTLVKFLYTQAAFEFYRARAEELEAKNKLRGAIHQYYQEVTELEKFANKNGDRIEYVRSKINALKRKADEEALEKRNHQIDKNRPTELEKGMQALNEDEAAGKMKQVYD</sequence>
<evidence type="ECO:0000256" key="2">
    <source>
        <dbReference type="SAM" id="Phobius"/>
    </source>
</evidence>
<feature type="compositionally biased region" description="Basic and acidic residues" evidence="1">
    <location>
        <begin position="227"/>
        <end position="245"/>
    </location>
</feature>
<dbReference type="RefSeq" id="WP_344800083.1">
    <property type="nucleotide sequence ID" value="NZ_BAABBN010000012.1"/>
</dbReference>
<feature type="transmembrane region" description="Helical" evidence="2">
    <location>
        <begin position="6"/>
        <end position="25"/>
    </location>
</feature>
<dbReference type="Proteomes" id="UP001501565">
    <property type="component" value="Unassembled WGS sequence"/>
</dbReference>
<gene>
    <name evidence="3" type="ORF">GCM10022277_36780</name>
</gene>
<evidence type="ECO:0000256" key="1">
    <source>
        <dbReference type="SAM" id="MobiDB-lite"/>
    </source>
</evidence>
<feature type="region of interest" description="Disordered" evidence="1">
    <location>
        <begin position="227"/>
        <end position="264"/>
    </location>
</feature>
<evidence type="ECO:0000313" key="4">
    <source>
        <dbReference type="Proteomes" id="UP001501565"/>
    </source>
</evidence>
<dbReference type="EMBL" id="BAABBN010000012">
    <property type="protein sequence ID" value="GAA3937054.1"/>
    <property type="molecule type" value="Genomic_DNA"/>
</dbReference>
<feature type="compositionally biased region" description="Basic and acidic residues" evidence="1">
    <location>
        <begin position="255"/>
        <end position="264"/>
    </location>
</feature>